<sequence>MAEMICKRIPKVWGAIFSQGTGNGAFEDDGKNSEDRAEYWGFLLAVACLQQEKFNGITLSALRPHSPPIVLFSHPKSPFVFSPQSVPRAAPTHGRACMRGHDKNAPVGAHWTKATSSFVIEYLYTVRGLAQEGGVLQPAIYDLPNPETHTRRPPSKKSWL</sequence>
<keyword evidence="2" id="KW-1185">Reference proteome</keyword>
<gene>
    <name evidence="1" type="ORF">M431DRAFT_548625</name>
</gene>
<accession>A0A2T4AM01</accession>
<proteinExistence type="predicted"/>
<evidence type="ECO:0000313" key="1">
    <source>
        <dbReference type="EMBL" id="PTB58111.1"/>
    </source>
</evidence>
<evidence type="ECO:0000313" key="2">
    <source>
        <dbReference type="Proteomes" id="UP000241690"/>
    </source>
</evidence>
<reference evidence="1 2" key="1">
    <citation type="submission" date="2016-07" db="EMBL/GenBank/DDBJ databases">
        <title>Multiple horizontal gene transfer events from other fungi enriched the ability of initially mycotrophic Trichoderma (Ascomycota) to feed on dead plant biomass.</title>
        <authorList>
            <consortium name="DOE Joint Genome Institute"/>
            <person name="Aerts A."/>
            <person name="Atanasova L."/>
            <person name="Chenthamara K."/>
            <person name="Zhang J."/>
            <person name="Grujic M."/>
            <person name="Henrissat B."/>
            <person name="Kuo A."/>
            <person name="Salamov A."/>
            <person name="Lipzen A."/>
            <person name="Labutti K."/>
            <person name="Barry K."/>
            <person name="Miao Y."/>
            <person name="Rahimi M.J."/>
            <person name="Shen Q."/>
            <person name="Grigoriev I.V."/>
            <person name="Kubicek C.P."/>
            <person name="Druzhinina I.S."/>
        </authorList>
    </citation>
    <scope>NUCLEOTIDE SEQUENCE [LARGE SCALE GENOMIC DNA]</scope>
    <source>
        <strain evidence="1 2">CBS 226.95</strain>
    </source>
</reference>
<dbReference type="Proteomes" id="UP000241690">
    <property type="component" value="Unassembled WGS sequence"/>
</dbReference>
<protein>
    <submittedName>
        <fullName evidence="1">Uncharacterized protein</fullName>
    </submittedName>
</protein>
<dbReference type="EMBL" id="KZ679677">
    <property type="protein sequence ID" value="PTB58111.1"/>
    <property type="molecule type" value="Genomic_DNA"/>
</dbReference>
<organism evidence="1 2">
    <name type="scientific">Trichoderma harzianum CBS 226.95</name>
    <dbReference type="NCBI Taxonomy" id="983964"/>
    <lineage>
        <taxon>Eukaryota</taxon>
        <taxon>Fungi</taxon>
        <taxon>Dikarya</taxon>
        <taxon>Ascomycota</taxon>
        <taxon>Pezizomycotina</taxon>
        <taxon>Sordariomycetes</taxon>
        <taxon>Hypocreomycetidae</taxon>
        <taxon>Hypocreales</taxon>
        <taxon>Hypocreaceae</taxon>
        <taxon>Trichoderma</taxon>
    </lineage>
</organism>
<dbReference type="GeneID" id="36629846"/>
<name>A0A2T4AM01_TRIHA</name>
<dbReference type="AlphaFoldDB" id="A0A2T4AM01"/>
<dbReference type="RefSeq" id="XP_024777788.1">
    <property type="nucleotide sequence ID" value="XM_024921266.1"/>
</dbReference>